<sequence length="1179" mass="124866">MLAADAPAESLTALTNESGTQDARPEAPPLQSLFTLPFALRLQPLPHLYFTAKQSAAGGQDNSTSDADSSASDRSDASRDSGALKLKGCLETVPPHQLHVVSYLIANTNALQAVCSWSKLLALLADADDDPAFSNLRAFFDARFDHEGHLIEDVPKSPRKAQSRRRSSAVKSENPRRPSFVAPSSVGRSMQRSRTASSSASAALSGRGRSRFGLLGRALSRDDALDSGDEGSATSDLRAPELKCPPRTSKTRAGEEHTARSVRFRVRLDLHSVALAPPPPVPRAFSKRSHQAPILNTQILASPVHSGRSVEDHLEEMISPKSHPWAGTSKDDVFARARAGSSASSPDRGLHRVVSPESVRSRSSLARSVSSGQSPSSPRADRSIFGRKPTKSGGHGGREASTASQNSRMDSLGRLMSQEGAHSTATFESAHDGEITALSTSPGYDVERSKSPNGSMAGSTRSNSARKPSMISRMFSFGKSAKKSSGSEAASTHQGADASFGTTGIVPGDEGGPPTGVPEVSAKTRAESSASLTVPSASLGRGSRRRTATLASNESEEEAVDTADDDLGSMGSSAAARWQRRRASAGSVLSNNPSGASGLAMAPDLQPLAEGTAWSQTRASSSSHIEEGSSTRKWKAGEDFLSLLRGACEQVLNVKPCAGSPSVPKVAGKGKRKEGDSSPSSPTPFSSGAQTPVGPPPKPLDTDSWWLCGHTDPLSITLPCAFADALGWEGIMQLCYGEGSQAARDQDFRPLGLAAQLDTAQQNEKSKVQNWARDVASTGASPTEQEQQGIDSLVESALKRSEVVATTIAGATATEAELAAPDARSDAADDASDIAPSESASAKAVRTGRGEEKGKGDTLLERLRKRLPTRSASTPGGPVQGSKDLIGPAHDLRRLQLDGYGRGRTWEDWLGLARSIAAWVEDYETDRVHSGLAREPVAVQRSAGTAPVFQATADSGFHEPASNGHSAFGQAPAESMNLPECISEDALDPKSTFRRRAGVPPALTNAESGEEHMHYRWASSRLKSKHFASAITLGTASLVHMLSQVNAADWTHRSAWELDYLEACVFHAPLVAERFGPPGTSVIPAQLSFAPTSDEERERAKSCPYPSESGAWDPNQWRAWLSGLQPGNIIVPAVSWQAWWTLISVLNGADRSGRPFDLQVKAVDEPFSAVLPEVDSVFI</sequence>
<feature type="region of interest" description="Disordered" evidence="1">
    <location>
        <begin position="223"/>
        <end position="260"/>
    </location>
</feature>
<feature type="compositionally biased region" description="Polar residues" evidence="1">
    <location>
        <begin position="527"/>
        <end position="536"/>
    </location>
</feature>
<dbReference type="GeneID" id="37036964"/>
<feature type="region of interest" description="Disordered" evidence="1">
    <location>
        <begin position="336"/>
        <end position="632"/>
    </location>
</feature>
<name>A0A316W8S6_9BASI</name>
<evidence type="ECO:0000256" key="1">
    <source>
        <dbReference type="SAM" id="MobiDB-lite"/>
    </source>
</evidence>
<feature type="compositionally biased region" description="Acidic residues" evidence="1">
    <location>
        <begin position="554"/>
        <end position="567"/>
    </location>
</feature>
<feature type="compositionally biased region" description="Low complexity" evidence="1">
    <location>
        <begin position="192"/>
        <end position="204"/>
    </location>
</feature>
<feature type="compositionally biased region" description="Basic residues" evidence="1">
    <location>
        <begin position="157"/>
        <end position="168"/>
    </location>
</feature>
<gene>
    <name evidence="2" type="ORF">IE81DRAFT_328131</name>
</gene>
<feature type="compositionally biased region" description="Low complexity" evidence="1">
    <location>
        <begin position="336"/>
        <end position="345"/>
    </location>
</feature>
<evidence type="ECO:0000313" key="3">
    <source>
        <dbReference type="Proteomes" id="UP000245783"/>
    </source>
</evidence>
<protein>
    <submittedName>
        <fullName evidence="2">Uncharacterized protein</fullName>
    </submittedName>
</protein>
<dbReference type="AlphaFoldDB" id="A0A316W8S6"/>
<feature type="region of interest" description="Disordered" evidence="1">
    <location>
        <begin position="817"/>
        <end position="886"/>
    </location>
</feature>
<feature type="compositionally biased region" description="Low complexity" evidence="1">
    <location>
        <begin position="475"/>
        <end position="491"/>
    </location>
</feature>
<proteinExistence type="predicted"/>
<feature type="compositionally biased region" description="Low complexity" evidence="1">
    <location>
        <begin position="352"/>
        <end position="377"/>
    </location>
</feature>
<feature type="region of interest" description="Disordered" evidence="1">
    <location>
        <begin position="659"/>
        <end position="700"/>
    </location>
</feature>
<dbReference type="InParanoid" id="A0A316W8S6"/>
<dbReference type="EMBL" id="KZ819356">
    <property type="protein sequence ID" value="PWN45171.1"/>
    <property type="molecule type" value="Genomic_DNA"/>
</dbReference>
<reference evidence="2 3" key="1">
    <citation type="journal article" date="2018" name="Mol. Biol. Evol.">
        <title>Broad Genomic Sampling Reveals a Smut Pathogenic Ancestry of the Fungal Clade Ustilaginomycotina.</title>
        <authorList>
            <person name="Kijpornyongpan T."/>
            <person name="Mondo S.J."/>
            <person name="Barry K."/>
            <person name="Sandor L."/>
            <person name="Lee J."/>
            <person name="Lipzen A."/>
            <person name="Pangilinan J."/>
            <person name="LaButti K."/>
            <person name="Hainaut M."/>
            <person name="Henrissat B."/>
            <person name="Grigoriev I.V."/>
            <person name="Spatafora J.W."/>
            <person name="Aime M.C."/>
        </authorList>
    </citation>
    <scope>NUCLEOTIDE SEQUENCE [LARGE SCALE GENOMIC DNA]</scope>
    <source>
        <strain evidence="2 3">MCA 4658</strain>
    </source>
</reference>
<organism evidence="2 3">
    <name type="scientific">Ceraceosorus guamensis</name>
    <dbReference type="NCBI Taxonomy" id="1522189"/>
    <lineage>
        <taxon>Eukaryota</taxon>
        <taxon>Fungi</taxon>
        <taxon>Dikarya</taxon>
        <taxon>Basidiomycota</taxon>
        <taxon>Ustilaginomycotina</taxon>
        <taxon>Exobasidiomycetes</taxon>
        <taxon>Ceraceosorales</taxon>
        <taxon>Ceraceosoraceae</taxon>
        <taxon>Ceraceosorus</taxon>
    </lineage>
</organism>
<dbReference type="Proteomes" id="UP000245783">
    <property type="component" value="Unassembled WGS sequence"/>
</dbReference>
<feature type="compositionally biased region" description="Basic and acidic residues" evidence="1">
    <location>
        <begin position="848"/>
        <end position="862"/>
    </location>
</feature>
<feature type="compositionally biased region" description="Low complexity" evidence="1">
    <location>
        <begin position="677"/>
        <end position="687"/>
    </location>
</feature>
<dbReference type="RefSeq" id="XP_025372331.1">
    <property type="nucleotide sequence ID" value="XM_025515094.1"/>
</dbReference>
<keyword evidence="3" id="KW-1185">Reference proteome</keyword>
<feature type="region of interest" description="Disordered" evidence="1">
    <location>
        <begin position="1"/>
        <end position="28"/>
    </location>
</feature>
<accession>A0A316W8S6</accession>
<feature type="compositionally biased region" description="Low complexity" evidence="1">
    <location>
        <begin position="833"/>
        <end position="842"/>
    </location>
</feature>
<dbReference type="OrthoDB" id="3336072at2759"/>
<evidence type="ECO:0000313" key="2">
    <source>
        <dbReference type="EMBL" id="PWN45171.1"/>
    </source>
</evidence>
<feature type="region of interest" description="Disordered" evidence="1">
    <location>
        <begin position="151"/>
        <end position="204"/>
    </location>
</feature>
<feature type="region of interest" description="Disordered" evidence="1">
    <location>
        <begin position="56"/>
        <end position="79"/>
    </location>
</feature>
<feature type="compositionally biased region" description="Polar residues" evidence="1">
    <location>
        <begin position="12"/>
        <end position="21"/>
    </location>
</feature>
<feature type="compositionally biased region" description="Polar residues" evidence="1">
    <location>
        <begin position="451"/>
        <end position="466"/>
    </location>
</feature>